<feature type="transmembrane region" description="Helical" evidence="5">
    <location>
        <begin position="6"/>
        <end position="23"/>
    </location>
</feature>
<keyword evidence="3 5" id="KW-1133">Transmembrane helix</keyword>
<feature type="transmembrane region" description="Helical" evidence="5">
    <location>
        <begin position="108"/>
        <end position="128"/>
    </location>
</feature>
<comment type="subcellular location">
    <subcellularLocation>
        <location evidence="1">Membrane</location>
        <topology evidence="1">Multi-pass membrane protein</topology>
    </subcellularLocation>
</comment>
<dbReference type="EMBL" id="VNJK01000001">
    <property type="protein sequence ID" value="TVX94384.1"/>
    <property type="molecule type" value="Genomic_DNA"/>
</dbReference>
<keyword evidence="4 5" id="KW-0472">Membrane</keyword>
<proteinExistence type="predicted"/>
<accession>A0A559J3C5</accession>
<gene>
    <name evidence="7" type="ORF">FPZ44_15775</name>
</gene>
<dbReference type="GO" id="GO:0030416">
    <property type="term" value="P:methylamine metabolic process"/>
    <property type="evidence" value="ECO:0007669"/>
    <property type="project" value="InterPro"/>
</dbReference>
<name>A0A559J3C5_9BACL</name>
<keyword evidence="2 5" id="KW-0812">Transmembrane</keyword>
<dbReference type="Pfam" id="PF07291">
    <property type="entry name" value="MauE"/>
    <property type="match status" value="1"/>
</dbReference>
<dbReference type="Proteomes" id="UP000318102">
    <property type="component" value="Unassembled WGS sequence"/>
</dbReference>
<organism evidence="7 8">
    <name type="scientific">Paenibacillus agilis</name>
    <dbReference type="NCBI Taxonomy" id="3020863"/>
    <lineage>
        <taxon>Bacteria</taxon>
        <taxon>Bacillati</taxon>
        <taxon>Bacillota</taxon>
        <taxon>Bacilli</taxon>
        <taxon>Bacillales</taxon>
        <taxon>Paenibacillaceae</taxon>
        <taxon>Paenibacillus</taxon>
    </lineage>
</organism>
<reference evidence="7 8" key="1">
    <citation type="submission" date="2019-07" db="EMBL/GenBank/DDBJ databases">
        <authorList>
            <person name="Kim J."/>
        </authorList>
    </citation>
    <scope>NUCLEOTIDE SEQUENCE [LARGE SCALE GENOMIC DNA]</scope>
    <source>
        <strain evidence="7 8">N4</strain>
    </source>
</reference>
<evidence type="ECO:0000256" key="2">
    <source>
        <dbReference type="ARBA" id="ARBA00022692"/>
    </source>
</evidence>
<protein>
    <recommendedName>
        <fullName evidence="6">Methylamine utilisation protein MauE domain-containing protein</fullName>
    </recommendedName>
</protein>
<evidence type="ECO:0000256" key="5">
    <source>
        <dbReference type="SAM" id="Phobius"/>
    </source>
</evidence>
<evidence type="ECO:0000259" key="6">
    <source>
        <dbReference type="Pfam" id="PF07291"/>
    </source>
</evidence>
<evidence type="ECO:0000256" key="3">
    <source>
        <dbReference type="ARBA" id="ARBA00022989"/>
    </source>
</evidence>
<dbReference type="OrthoDB" id="2594468at2"/>
<evidence type="ECO:0000256" key="1">
    <source>
        <dbReference type="ARBA" id="ARBA00004141"/>
    </source>
</evidence>
<dbReference type="GO" id="GO:0016020">
    <property type="term" value="C:membrane"/>
    <property type="evidence" value="ECO:0007669"/>
    <property type="project" value="UniProtKB-SubCell"/>
</dbReference>
<dbReference type="InterPro" id="IPR009908">
    <property type="entry name" value="Methylamine_util_MauE"/>
</dbReference>
<evidence type="ECO:0000313" key="7">
    <source>
        <dbReference type="EMBL" id="TVX94384.1"/>
    </source>
</evidence>
<feature type="transmembrane region" description="Helical" evidence="5">
    <location>
        <begin position="70"/>
        <end position="88"/>
    </location>
</feature>
<sequence length="173" mass="19308">MKLNLAAFIQIFLSIIFLASAASKFMNPLPFRRTLEQLGVARKLVLLGNRVVPATEFIVAILIIVEETRIVGQIGIGALLLSFSWSVWRARGKELDCNCFGNLLPEQFGVKTMARILLLAAMVIYLFVYSQPTGLQAAQMQEWLAALFITLSIVTGYGLLSAMHQFRKTMLKK</sequence>
<evidence type="ECO:0000256" key="4">
    <source>
        <dbReference type="ARBA" id="ARBA00023136"/>
    </source>
</evidence>
<keyword evidence="8" id="KW-1185">Reference proteome</keyword>
<comment type="caution">
    <text evidence="7">The sequence shown here is derived from an EMBL/GenBank/DDBJ whole genome shotgun (WGS) entry which is preliminary data.</text>
</comment>
<feature type="transmembrane region" description="Helical" evidence="5">
    <location>
        <begin position="143"/>
        <end position="163"/>
    </location>
</feature>
<dbReference type="UniPathway" id="UPA00895"/>
<dbReference type="AlphaFoldDB" id="A0A559J3C5"/>
<feature type="transmembrane region" description="Helical" evidence="5">
    <location>
        <begin position="44"/>
        <end position="64"/>
    </location>
</feature>
<evidence type="ECO:0000313" key="8">
    <source>
        <dbReference type="Proteomes" id="UP000318102"/>
    </source>
</evidence>
<feature type="domain" description="Methylamine utilisation protein MauE" evidence="6">
    <location>
        <begin position="5"/>
        <end position="127"/>
    </location>
</feature>